<evidence type="ECO:0000313" key="8">
    <source>
        <dbReference type="EMBL" id="NNV55421.1"/>
    </source>
</evidence>
<feature type="transmembrane region" description="Helical" evidence="6">
    <location>
        <begin position="326"/>
        <end position="348"/>
    </location>
</feature>
<evidence type="ECO:0000256" key="3">
    <source>
        <dbReference type="ARBA" id="ARBA00022692"/>
    </source>
</evidence>
<dbReference type="RefSeq" id="WP_171607349.1">
    <property type="nucleotide sequence ID" value="NZ_WHPF01000005.1"/>
</dbReference>
<sequence>MLNQLLKKLIKTASGRARFLMAVAGLSVALLLILSAVQIQANYNELLYSKTNQDSVANFLVINKSVTEKTVGATNLSDADIADLKAQPFVDELGVLTPSRFKVAAQSISDQIPFYSDIFFESVPDEFLDVQTADWKWDENVNYIPMIVPNQFLDMYNFGFATSQDLPQLTQDLVKNLPMEIKIKTADGKERYYGKVVGFSDRISSVLVPQTFMDWANARFGTRENTKPSRIVIRTKDPGNPQLTSYLSNHGLTTDADKTRFSKYRQVVDTVVNISWITGALMLLFAVLIFSLFIELTVASCKEEIGLLITLGAAPKQLQRFLMKQFFPPNIIIALVVLLILSVLQWLLQQWLQTQHMYVSAVLSYTTLIAAAVILLVLWMVNRFSINKYIKRNA</sequence>
<dbReference type="Pfam" id="PF02687">
    <property type="entry name" value="FtsX"/>
    <property type="match status" value="1"/>
</dbReference>
<keyword evidence="2" id="KW-1003">Cell membrane</keyword>
<comment type="caution">
    <text evidence="8">The sequence shown here is derived from an EMBL/GenBank/DDBJ whole genome shotgun (WGS) entry which is preliminary data.</text>
</comment>
<evidence type="ECO:0000256" key="4">
    <source>
        <dbReference type="ARBA" id="ARBA00022989"/>
    </source>
</evidence>
<evidence type="ECO:0000256" key="2">
    <source>
        <dbReference type="ARBA" id="ARBA00022475"/>
    </source>
</evidence>
<dbReference type="InterPro" id="IPR003838">
    <property type="entry name" value="ABC3_permease_C"/>
</dbReference>
<feature type="transmembrane region" description="Helical" evidence="6">
    <location>
        <begin position="274"/>
        <end position="294"/>
    </location>
</feature>
<accession>A0A8J8FCA7</accession>
<feature type="domain" description="ABC3 transporter permease C-terminal" evidence="7">
    <location>
        <begin position="277"/>
        <end position="380"/>
    </location>
</feature>
<keyword evidence="3 6" id="KW-0812">Transmembrane</keyword>
<comment type="subcellular location">
    <subcellularLocation>
        <location evidence="1">Cell membrane</location>
        <topology evidence="1">Multi-pass membrane protein</topology>
    </subcellularLocation>
</comment>
<evidence type="ECO:0000313" key="9">
    <source>
        <dbReference type="Proteomes" id="UP000598971"/>
    </source>
</evidence>
<dbReference type="EMBL" id="WHPF01000005">
    <property type="protein sequence ID" value="NNV55421.1"/>
    <property type="molecule type" value="Genomic_DNA"/>
</dbReference>
<protein>
    <submittedName>
        <fullName evidence="8">FtsX-like permease family protein</fullName>
    </submittedName>
</protein>
<reference evidence="8" key="1">
    <citation type="submission" date="2019-10" db="EMBL/GenBank/DDBJ databases">
        <title>Draft genome sequence of Panacibacter sp. KCS-6.</title>
        <authorList>
            <person name="Yim K.J."/>
        </authorList>
    </citation>
    <scope>NUCLEOTIDE SEQUENCE</scope>
    <source>
        <strain evidence="8">KCS-6</strain>
    </source>
</reference>
<evidence type="ECO:0000256" key="1">
    <source>
        <dbReference type="ARBA" id="ARBA00004651"/>
    </source>
</evidence>
<name>A0A8J8FCA7_9BACT</name>
<evidence type="ECO:0000256" key="5">
    <source>
        <dbReference type="ARBA" id="ARBA00023136"/>
    </source>
</evidence>
<gene>
    <name evidence="8" type="ORF">GD597_08125</name>
</gene>
<dbReference type="AlphaFoldDB" id="A0A8J8FCA7"/>
<evidence type="ECO:0000256" key="6">
    <source>
        <dbReference type="SAM" id="Phobius"/>
    </source>
</evidence>
<organism evidence="8 9">
    <name type="scientific">Limnovirga soli</name>
    <dbReference type="NCBI Taxonomy" id="2656915"/>
    <lineage>
        <taxon>Bacteria</taxon>
        <taxon>Pseudomonadati</taxon>
        <taxon>Bacteroidota</taxon>
        <taxon>Chitinophagia</taxon>
        <taxon>Chitinophagales</taxon>
        <taxon>Chitinophagaceae</taxon>
        <taxon>Limnovirga</taxon>
    </lineage>
</organism>
<keyword evidence="4 6" id="KW-1133">Transmembrane helix</keyword>
<feature type="transmembrane region" description="Helical" evidence="6">
    <location>
        <begin position="360"/>
        <end position="381"/>
    </location>
</feature>
<evidence type="ECO:0000259" key="7">
    <source>
        <dbReference type="Pfam" id="PF02687"/>
    </source>
</evidence>
<dbReference type="Proteomes" id="UP000598971">
    <property type="component" value="Unassembled WGS sequence"/>
</dbReference>
<dbReference type="GO" id="GO:0005886">
    <property type="term" value="C:plasma membrane"/>
    <property type="evidence" value="ECO:0007669"/>
    <property type="project" value="UniProtKB-SubCell"/>
</dbReference>
<keyword evidence="9" id="KW-1185">Reference proteome</keyword>
<keyword evidence="5 6" id="KW-0472">Membrane</keyword>
<proteinExistence type="predicted"/>